<dbReference type="InterPro" id="IPR001387">
    <property type="entry name" value="Cro/C1-type_HTH"/>
</dbReference>
<evidence type="ECO:0000313" key="3">
    <source>
        <dbReference type="EMBL" id="MDA0635521.1"/>
    </source>
</evidence>
<evidence type="ECO:0000313" key="4">
    <source>
        <dbReference type="Proteomes" id="UP001144036"/>
    </source>
</evidence>
<evidence type="ECO:0000256" key="1">
    <source>
        <dbReference type="SAM" id="MobiDB-lite"/>
    </source>
</evidence>
<protein>
    <submittedName>
        <fullName evidence="3">Helix-turn-helix transcriptional regulator</fullName>
    </submittedName>
</protein>
<feature type="region of interest" description="Disordered" evidence="1">
    <location>
        <begin position="76"/>
        <end position="105"/>
    </location>
</feature>
<dbReference type="Proteomes" id="UP001144036">
    <property type="component" value="Unassembled WGS sequence"/>
</dbReference>
<dbReference type="RefSeq" id="WP_270156368.1">
    <property type="nucleotide sequence ID" value="NZ_JAPNNL010000073.1"/>
</dbReference>
<dbReference type="SMART" id="SM00530">
    <property type="entry name" value="HTH_XRE"/>
    <property type="match status" value="1"/>
</dbReference>
<dbReference type="PROSITE" id="PS50943">
    <property type="entry name" value="HTH_CROC1"/>
    <property type="match status" value="1"/>
</dbReference>
<dbReference type="EMBL" id="JAPNNL010000073">
    <property type="protein sequence ID" value="MDA0635521.1"/>
    <property type="molecule type" value="Genomic_DNA"/>
</dbReference>
<gene>
    <name evidence="3" type="ORF">OUY22_19050</name>
</gene>
<dbReference type="SUPFAM" id="SSF47413">
    <property type="entry name" value="lambda repressor-like DNA-binding domains"/>
    <property type="match status" value="1"/>
</dbReference>
<accession>A0ABT4SE96</accession>
<name>A0ABT4SE96_9ACTN</name>
<proteinExistence type="predicted"/>
<organism evidence="3 4">
    <name type="scientific">Nonomuraea corallina</name>
    <dbReference type="NCBI Taxonomy" id="2989783"/>
    <lineage>
        <taxon>Bacteria</taxon>
        <taxon>Bacillati</taxon>
        <taxon>Actinomycetota</taxon>
        <taxon>Actinomycetes</taxon>
        <taxon>Streptosporangiales</taxon>
        <taxon>Streptosporangiaceae</taxon>
        <taxon>Nonomuraea</taxon>
    </lineage>
</organism>
<evidence type="ECO:0000259" key="2">
    <source>
        <dbReference type="PROSITE" id="PS50943"/>
    </source>
</evidence>
<reference evidence="3" key="1">
    <citation type="submission" date="2022-11" db="EMBL/GenBank/DDBJ databases">
        <title>Nonomuraea corallina sp. nov., a new species of the genus Nonomuraea isolated from sea side sediment in Thai sea.</title>
        <authorList>
            <person name="Ngamcharungchit C."/>
            <person name="Matsumoto A."/>
            <person name="Suriyachadkun C."/>
            <person name="Panbangred W."/>
            <person name="Inahashi Y."/>
            <person name="Intra B."/>
        </authorList>
    </citation>
    <scope>NUCLEOTIDE SEQUENCE</scope>
    <source>
        <strain evidence="3">MCN248</strain>
    </source>
</reference>
<dbReference type="CDD" id="cd00093">
    <property type="entry name" value="HTH_XRE"/>
    <property type="match status" value="1"/>
</dbReference>
<dbReference type="Gene3D" id="1.10.260.40">
    <property type="entry name" value="lambda repressor-like DNA-binding domains"/>
    <property type="match status" value="1"/>
</dbReference>
<comment type="caution">
    <text evidence="3">The sequence shown here is derived from an EMBL/GenBank/DDBJ whole genome shotgun (WGS) entry which is preliminary data.</text>
</comment>
<feature type="domain" description="HTH cro/C1-type" evidence="2">
    <location>
        <begin position="14"/>
        <end position="69"/>
    </location>
</feature>
<dbReference type="Pfam" id="PF13560">
    <property type="entry name" value="HTH_31"/>
    <property type="match status" value="1"/>
</dbReference>
<keyword evidence="4" id="KW-1185">Reference proteome</keyword>
<feature type="compositionally biased region" description="Basic and acidic residues" evidence="1">
    <location>
        <begin position="96"/>
        <end position="105"/>
    </location>
</feature>
<dbReference type="InterPro" id="IPR010982">
    <property type="entry name" value="Lambda_DNA-bd_dom_sf"/>
</dbReference>
<sequence>MSGGTQDRALGAMLRRWRERALLTQEDVAERSGLSVRTVRRLEGGGLPRARSTSLRLLGEALGLDHAERERMAAVAHGAARVTGKDQPSPAAQAPERGERARTHDGLVRAHEALGQAEHACRNGREVLKALLADSLPSTPENRR</sequence>